<gene>
    <name evidence="2" type="ORF">SAMN04515673_103156</name>
</gene>
<keyword evidence="3" id="KW-1185">Reference proteome</keyword>
<organism evidence="2 3">
    <name type="scientific">Poseidonocella sedimentorum</name>
    <dbReference type="NCBI Taxonomy" id="871652"/>
    <lineage>
        <taxon>Bacteria</taxon>
        <taxon>Pseudomonadati</taxon>
        <taxon>Pseudomonadota</taxon>
        <taxon>Alphaproteobacteria</taxon>
        <taxon>Rhodobacterales</taxon>
        <taxon>Roseobacteraceae</taxon>
        <taxon>Poseidonocella</taxon>
    </lineage>
</organism>
<feature type="region of interest" description="Disordered" evidence="1">
    <location>
        <begin position="27"/>
        <end position="69"/>
    </location>
</feature>
<reference evidence="2 3" key="1">
    <citation type="submission" date="2016-10" db="EMBL/GenBank/DDBJ databases">
        <authorList>
            <person name="de Groot N.N."/>
        </authorList>
    </citation>
    <scope>NUCLEOTIDE SEQUENCE [LARGE SCALE GENOMIC DNA]</scope>
    <source>
        <strain evidence="3">KMM 9023,NRIC 0796,JCM 17311,KCTC 23692</strain>
    </source>
</reference>
<evidence type="ECO:0000313" key="2">
    <source>
        <dbReference type="EMBL" id="SFR04328.1"/>
    </source>
</evidence>
<dbReference type="Proteomes" id="UP000199302">
    <property type="component" value="Unassembled WGS sequence"/>
</dbReference>
<dbReference type="STRING" id="871652.SAMN04515673_103156"/>
<evidence type="ECO:0000256" key="1">
    <source>
        <dbReference type="SAM" id="MobiDB-lite"/>
    </source>
</evidence>
<sequence>MQIDRLATMILNRVLRQVINKGVSKGIDHMAGGGKSRAEMSPEDRASAQSTRGAMQKARRGWSLFRRLR</sequence>
<dbReference type="AlphaFoldDB" id="A0A1I6DG21"/>
<dbReference type="EMBL" id="FOYI01000003">
    <property type="protein sequence ID" value="SFR04328.1"/>
    <property type="molecule type" value="Genomic_DNA"/>
</dbReference>
<dbReference type="RefSeq" id="WP_092077972.1">
    <property type="nucleotide sequence ID" value="NZ_FOYI01000003.1"/>
</dbReference>
<evidence type="ECO:0000313" key="3">
    <source>
        <dbReference type="Proteomes" id="UP000199302"/>
    </source>
</evidence>
<accession>A0A1I6DG21</accession>
<protein>
    <submittedName>
        <fullName evidence="2">Uncharacterized protein</fullName>
    </submittedName>
</protein>
<name>A0A1I6DG21_9RHOB</name>
<proteinExistence type="predicted"/>
<feature type="compositionally biased region" description="Basic and acidic residues" evidence="1">
    <location>
        <begin position="36"/>
        <end position="46"/>
    </location>
</feature>
<dbReference type="OrthoDB" id="7871856at2"/>